<proteinExistence type="predicted"/>
<gene>
    <name evidence="1" type="ORF">HORIV_36530</name>
</gene>
<dbReference type="Proteomes" id="UP000289555">
    <property type="component" value="Chromosome"/>
</dbReference>
<sequence>MVGLCVIKGFKWLYLGGDRPSTRLIECLLIRSRTLLGCRLLRFAGGENSGAVLGTNIVALAIALGRIMLFPKTCSNVSSVICLGS</sequence>
<evidence type="ECO:0000313" key="2">
    <source>
        <dbReference type="Proteomes" id="UP000289555"/>
    </source>
</evidence>
<protein>
    <submittedName>
        <fullName evidence="1">Uncharacterized protein</fullName>
    </submittedName>
</protein>
<accession>A0ABM7GKG4</accession>
<dbReference type="EMBL" id="AP019416">
    <property type="protein sequence ID" value="BBI51232.1"/>
    <property type="molecule type" value="Genomic_DNA"/>
</dbReference>
<reference evidence="2" key="1">
    <citation type="journal article" date="2019" name="Microbiol. Resour. Announc.">
        <title>Complete Genome Sequence of Halomonas olivaria, a Moderately Halophilic Bacterium Isolated from Olive Processing Effluents, Obtained by Nanopore Sequencing.</title>
        <authorList>
            <person name="Nagata S."/>
            <person name="Ii K.M."/>
            <person name="Tsukimi T."/>
            <person name="Miura M.C."/>
            <person name="Galipon J."/>
            <person name="Arakawa K."/>
        </authorList>
    </citation>
    <scope>NUCLEOTIDE SEQUENCE [LARGE SCALE GENOMIC DNA]</scope>
    <source>
        <strain evidence="2">TYRC17</strain>
    </source>
</reference>
<evidence type="ECO:0000313" key="1">
    <source>
        <dbReference type="EMBL" id="BBI51232.1"/>
    </source>
</evidence>
<organism evidence="1 2">
    <name type="scientific">Vreelandella olivaria</name>
    <dbReference type="NCBI Taxonomy" id="390919"/>
    <lineage>
        <taxon>Bacteria</taxon>
        <taxon>Pseudomonadati</taxon>
        <taxon>Pseudomonadota</taxon>
        <taxon>Gammaproteobacteria</taxon>
        <taxon>Oceanospirillales</taxon>
        <taxon>Halomonadaceae</taxon>
        <taxon>Vreelandella</taxon>
    </lineage>
</organism>
<keyword evidence="2" id="KW-1185">Reference proteome</keyword>
<name>A0ABM7GKG4_9GAMM</name>